<feature type="domain" description="HTH lysR-type" evidence="5">
    <location>
        <begin position="22"/>
        <end position="79"/>
    </location>
</feature>
<protein>
    <submittedName>
        <fullName evidence="6">LysR family transcriptional regulator</fullName>
    </submittedName>
</protein>
<evidence type="ECO:0000256" key="3">
    <source>
        <dbReference type="ARBA" id="ARBA00023125"/>
    </source>
</evidence>
<evidence type="ECO:0000313" key="6">
    <source>
        <dbReference type="EMBL" id="MTD14583.1"/>
    </source>
</evidence>
<name>A0A7K1FMX5_9ACTN</name>
<dbReference type="Gene3D" id="3.40.190.290">
    <property type="match status" value="1"/>
</dbReference>
<organism evidence="6 7">
    <name type="scientific">Nakamurella alba</name>
    <dbReference type="NCBI Taxonomy" id="2665158"/>
    <lineage>
        <taxon>Bacteria</taxon>
        <taxon>Bacillati</taxon>
        <taxon>Actinomycetota</taxon>
        <taxon>Actinomycetes</taxon>
        <taxon>Nakamurellales</taxon>
        <taxon>Nakamurellaceae</taxon>
        <taxon>Nakamurella</taxon>
    </lineage>
</organism>
<dbReference type="InterPro" id="IPR005119">
    <property type="entry name" value="LysR_subst-bd"/>
</dbReference>
<dbReference type="EMBL" id="WLYK01000003">
    <property type="protein sequence ID" value="MTD14583.1"/>
    <property type="molecule type" value="Genomic_DNA"/>
</dbReference>
<dbReference type="PANTHER" id="PTHR30537">
    <property type="entry name" value="HTH-TYPE TRANSCRIPTIONAL REGULATOR"/>
    <property type="match status" value="1"/>
</dbReference>
<dbReference type="InterPro" id="IPR036388">
    <property type="entry name" value="WH-like_DNA-bd_sf"/>
</dbReference>
<gene>
    <name evidence="6" type="ORF">GIS00_11580</name>
</gene>
<accession>A0A7K1FMX5</accession>
<dbReference type="Pfam" id="PF00126">
    <property type="entry name" value="HTH_1"/>
    <property type="match status" value="1"/>
</dbReference>
<dbReference type="SUPFAM" id="SSF46785">
    <property type="entry name" value="Winged helix' DNA-binding domain"/>
    <property type="match status" value="1"/>
</dbReference>
<keyword evidence="2" id="KW-0805">Transcription regulation</keyword>
<sequence length="317" mass="34014">MCIRWAVRRRKPCKDARMAASVSPNDLLILLDVGRTGRFTRAAEVRGLNHTTIARRIAALERALGGKVLTRTSGAWVLTPLGQQAVAAAEQVSEAVAVLTAGQGREAPLEDIVRLSAPDAFTVHVAAPAAARVRQRHPGVTVEIIAATRRAGTQRSGSDVEVVVGKPDVLRAEAHRLGAYELGLFGSAEYFRDHPAPTSTAGLTRHRLVYFVPSMLQVDALDVGRRLLPEMQDAVTSTNVMAHVAATRAGAGLGLLPTFLAAQHPELERVLADEVSMVLDYWVVSRLDGMRRPAVAALLQEIAATVGRMSDPGGRLR</sequence>
<evidence type="ECO:0000256" key="1">
    <source>
        <dbReference type="ARBA" id="ARBA00009437"/>
    </source>
</evidence>
<comment type="caution">
    <text evidence="6">The sequence shown here is derived from an EMBL/GenBank/DDBJ whole genome shotgun (WGS) entry which is preliminary data.</text>
</comment>
<dbReference type="AlphaFoldDB" id="A0A7K1FMX5"/>
<evidence type="ECO:0000313" key="7">
    <source>
        <dbReference type="Proteomes" id="UP000460221"/>
    </source>
</evidence>
<dbReference type="GO" id="GO:0003700">
    <property type="term" value="F:DNA-binding transcription factor activity"/>
    <property type="evidence" value="ECO:0007669"/>
    <property type="project" value="InterPro"/>
</dbReference>
<evidence type="ECO:0000259" key="5">
    <source>
        <dbReference type="PROSITE" id="PS50931"/>
    </source>
</evidence>
<reference evidence="6 7" key="1">
    <citation type="submission" date="2019-11" db="EMBL/GenBank/DDBJ databases">
        <authorList>
            <person name="Jiang L.-Q."/>
        </authorList>
    </citation>
    <scope>NUCLEOTIDE SEQUENCE [LARGE SCALE GENOMIC DNA]</scope>
    <source>
        <strain evidence="6 7">YIM 132087</strain>
    </source>
</reference>
<dbReference type="Proteomes" id="UP000460221">
    <property type="component" value="Unassembled WGS sequence"/>
</dbReference>
<dbReference type="PROSITE" id="PS50931">
    <property type="entry name" value="HTH_LYSR"/>
    <property type="match status" value="1"/>
</dbReference>
<dbReference type="PANTHER" id="PTHR30537:SF3">
    <property type="entry name" value="TRANSCRIPTIONAL REGULATORY PROTEIN"/>
    <property type="match status" value="1"/>
</dbReference>
<dbReference type="InterPro" id="IPR036390">
    <property type="entry name" value="WH_DNA-bd_sf"/>
</dbReference>
<dbReference type="SUPFAM" id="SSF53850">
    <property type="entry name" value="Periplasmic binding protein-like II"/>
    <property type="match status" value="1"/>
</dbReference>
<keyword evidence="7" id="KW-1185">Reference proteome</keyword>
<dbReference type="Gene3D" id="1.10.10.10">
    <property type="entry name" value="Winged helix-like DNA-binding domain superfamily/Winged helix DNA-binding domain"/>
    <property type="match status" value="1"/>
</dbReference>
<keyword evidence="3" id="KW-0238">DNA-binding</keyword>
<evidence type="ECO:0000256" key="2">
    <source>
        <dbReference type="ARBA" id="ARBA00023015"/>
    </source>
</evidence>
<evidence type="ECO:0000256" key="4">
    <source>
        <dbReference type="ARBA" id="ARBA00023163"/>
    </source>
</evidence>
<dbReference type="GO" id="GO:0043565">
    <property type="term" value="F:sequence-specific DNA binding"/>
    <property type="evidence" value="ECO:0007669"/>
    <property type="project" value="TreeGrafter"/>
</dbReference>
<dbReference type="GO" id="GO:0006351">
    <property type="term" value="P:DNA-templated transcription"/>
    <property type="evidence" value="ECO:0007669"/>
    <property type="project" value="TreeGrafter"/>
</dbReference>
<comment type="similarity">
    <text evidence="1">Belongs to the LysR transcriptional regulatory family.</text>
</comment>
<proteinExistence type="inferred from homology"/>
<dbReference type="InterPro" id="IPR058163">
    <property type="entry name" value="LysR-type_TF_proteobact-type"/>
</dbReference>
<dbReference type="Pfam" id="PF03466">
    <property type="entry name" value="LysR_substrate"/>
    <property type="match status" value="1"/>
</dbReference>
<keyword evidence="4" id="KW-0804">Transcription</keyword>
<dbReference type="InterPro" id="IPR000847">
    <property type="entry name" value="LysR_HTH_N"/>
</dbReference>